<sequence length="200" mass="22969">MMDFNIIRNQVSMMVRKPDSSIYLSPKALSLISDHLSLISDLCLSSLITCSRPCLCYARPAKRWMRTCRRSGTSDNWESSIHFPHQGHSLHQVYESHRIKAQNGVHKTILCLKQGNIKIWVLTGDKPETAENIHFACQLLSETKLILEEKEIVQTLVAYWQSNKTYHRSRWLWSLTESFWTSCHCPCTRSPGSGPKCECG</sequence>
<evidence type="ECO:0000313" key="1">
    <source>
        <dbReference type="EMBL" id="KAK1343066.1"/>
    </source>
</evidence>
<dbReference type="Proteomes" id="UP001177744">
    <property type="component" value="Unassembled WGS sequence"/>
</dbReference>
<accession>A0AA40LR40</accession>
<reference evidence="1" key="1">
    <citation type="submission" date="2023-06" db="EMBL/GenBank/DDBJ databases">
        <title>Reference genome for the Northern bat (Eptesicus nilssonii), a most northern bat species.</title>
        <authorList>
            <person name="Laine V.N."/>
            <person name="Pulliainen A.T."/>
            <person name="Lilley T.M."/>
        </authorList>
    </citation>
    <scope>NUCLEOTIDE SEQUENCE</scope>
    <source>
        <strain evidence="1">BLF_Eptnil</strain>
        <tissue evidence="1">Kidney</tissue>
    </source>
</reference>
<dbReference type="GO" id="GO:0005886">
    <property type="term" value="C:plasma membrane"/>
    <property type="evidence" value="ECO:0007669"/>
    <property type="project" value="TreeGrafter"/>
</dbReference>
<dbReference type="AlphaFoldDB" id="A0AA40LR40"/>
<gene>
    <name evidence="1" type="ORF">QTO34_015838</name>
</gene>
<dbReference type="PANTHER" id="PTHR24092">
    <property type="entry name" value="PROBABLE PHOSPHOLIPID-TRANSPORTING ATPASE"/>
    <property type="match status" value="1"/>
</dbReference>
<dbReference type="GO" id="GO:0007030">
    <property type="term" value="P:Golgi organization"/>
    <property type="evidence" value="ECO:0007669"/>
    <property type="project" value="TreeGrafter"/>
</dbReference>
<evidence type="ECO:0000313" key="2">
    <source>
        <dbReference type="Proteomes" id="UP001177744"/>
    </source>
</evidence>
<dbReference type="SUPFAM" id="SSF56784">
    <property type="entry name" value="HAD-like"/>
    <property type="match status" value="1"/>
</dbReference>
<keyword evidence="2" id="KW-1185">Reference proteome</keyword>
<protein>
    <submittedName>
        <fullName evidence="1">Uncharacterized protein</fullName>
    </submittedName>
</protein>
<dbReference type="PANTHER" id="PTHR24092:SF78">
    <property type="entry name" value="PHOSPHOLIPID-TRANSPORTING ATPASE IK"/>
    <property type="match status" value="1"/>
</dbReference>
<dbReference type="InterPro" id="IPR036412">
    <property type="entry name" value="HAD-like_sf"/>
</dbReference>
<proteinExistence type="predicted"/>
<dbReference type="GO" id="GO:0005802">
    <property type="term" value="C:trans-Golgi network"/>
    <property type="evidence" value="ECO:0007669"/>
    <property type="project" value="TreeGrafter"/>
</dbReference>
<dbReference type="GO" id="GO:0140326">
    <property type="term" value="F:ATPase-coupled intramembrane lipid transporter activity"/>
    <property type="evidence" value="ECO:0007669"/>
    <property type="project" value="TreeGrafter"/>
</dbReference>
<dbReference type="InterPro" id="IPR023214">
    <property type="entry name" value="HAD_sf"/>
</dbReference>
<comment type="caution">
    <text evidence="1">The sequence shown here is derived from an EMBL/GenBank/DDBJ whole genome shotgun (WGS) entry which is preliminary data.</text>
</comment>
<dbReference type="GO" id="GO:0045332">
    <property type="term" value="P:phospholipid translocation"/>
    <property type="evidence" value="ECO:0007669"/>
    <property type="project" value="TreeGrafter"/>
</dbReference>
<dbReference type="EMBL" id="JAULJE010000005">
    <property type="protein sequence ID" value="KAK1343066.1"/>
    <property type="molecule type" value="Genomic_DNA"/>
</dbReference>
<dbReference type="Gene3D" id="3.40.50.1000">
    <property type="entry name" value="HAD superfamily/HAD-like"/>
    <property type="match status" value="1"/>
</dbReference>
<organism evidence="1 2">
    <name type="scientific">Cnephaeus nilssonii</name>
    <name type="common">Northern bat</name>
    <name type="synonym">Eptesicus nilssonii</name>
    <dbReference type="NCBI Taxonomy" id="3371016"/>
    <lineage>
        <taxon>Eukaryota</taxon>
        <taxon>Metazoa</taxon>
        <taxon>Chordata</taxon>
        <taxon>Craniata</taxon>
        <taxon>Vertebrata</taxon>
        <taxon>Euteleostomi</taxon>
        <taxon>Mammalia</taxon>
        <taxon>Eutheria</taxon>
        <taxon>Laurasiatheria</taxon>
        <taxon>Chiroptera</taxon>
        <taxon>Yangochiroptera</taxon>
        <taxon>Vespertilionidae</taxon>
        <taxon>Cnephaeus</taxon>
    </lineage>
</organism>
<name>A0AA40LR40_CNENI</name>